<organism evidence="2 3">
    <name type="scientific">Rotaria sordida</name>
    <dbReference type="NCBI Taxonomy" id="392033"/>
    <lineage>
        <taxon>Eukaryota</taxon>
        <taxon>Metazoa</taxon>
        <taxon>Spiralia</taxon>
        <taxon>Gnathifera</taxon>
        <taxon>Rotifera</taxon>
        <taxon>Eurotatoria</taxon>
        <taxon>Bdelloidea</taxon>
        <taxon>Philodinida</taxon>
        <taxon>Philodinidae</taxon>
        <taxon>Rotaria</taxon>
    </lineage>
</organism>
<accession>A0A815UYN4</accession>
<name>A0A815UYN4_9BILA</name>
<evidence type="ECO:0000313" key="2">
    <source>
        <dbReference type="EMBL" id="CAF1522755.1"/>
    </source>
</evidence>
<evidence type="ECO:0000256" key="1">
    <source>
        <dbReference type="SAM" id="MobiDB-lite"/>
    </source>
</evidence>
<sequence length="21" mass="2401">MEENGRQGDFSMEITFGELIP</sequence>
<feature type="non-terminal residue" evidence="2">
    <location>
        <position position="21"/>
    </location>
</feature>
<dbReference type="Proteomes" id="UP000663882">
    <property type="component" value="Unassembled WGS sequence"/>
</dbReference>
<feature type="region of interest" description="Disordered" evidence="1">
    <location>
        <begin position="1"/>
        <end position="21"/>
    </location>
</feature>
<comment type="caution">
    <text evidence="2">The sequence shown here is derived from an EMBL/GenBank/DDBJ whole genome shotgun (WGS) entry which is preliminary data.</text>
</comment>
<gene>
    <name evidence="2" type="ORF">RFH988_LOCUS39334</name>
</gene>
<proteinExistence type="predicted"/>
<protein>
    <submittedName>
        <fullName evidence="2">Uncharacterized protein</fullName>
    </submittedName>
</protein>
<evidence type="ECO:0000313" key="3">
    <source>
        <dbReference type="Proteomes" id="UP000663882"/>
    </source>
</evidence>
<dbReference type="EMBL" id="CAJNOO010016802">
    <property type="protein sequence ID" value="CAF1522755.1"/>
    <property type="molecule type" value="Genomic_DNA"/>
</dbReference>
<reference evidence="2" key="1">
    <citation type="submission" date="2021-02" db="EMBL/GenBank/DDBJ databases">
        <authorList>
            <person name="Nowell W R."/>
        </authorList>
    </citation>
    <scope>NUCLEOTIDE SEQUENCE</scope>
</reference>
<dbReference type="AlphaFoldDB" id="A0A815UYN4"/>